<dbReference type="SUPFAM" id="SSF52799">
    <property type="entry name" value="(Phosphotyrosine protein) phosphatases II"/>
    <property type="match status" value="1"/>
</dbReference>
<dbReference type="Proteomes" id="UP000460221">
    <property type="component" value="Unassembled WGS sequence"/>
</dbReference>
<keyword evidence="4" id="KW-1185">Reference proteome</keyword>
<reference evidence="3 4" key="1">
    <citation type="submission" date="2019-11" db="EMBL/GenBank/DDBJ databases">
        <authorList>
            <person name="Jiang L.-Q."/>
        </authorList>
    </citation>
    <scope>NUCLEOTIDE SEQUENCE [LARGE SCALE GENOMIC DNA]</scope>
    <source>
        <strain evidence="3 4">YIM 132087</strain>
    </source>
</reference>
<comment type="similarity">
    <text evidence="1">Belongs to the protein-tyrosine phosphatase family.</text>
</comment>
<dbReference type="InterPro" id="IPR016130">
    <property type="entry name" value="Tyr_Pase_AS"/>
</dbReference>
<dbReference type="PANTHER" id="PTHR31126">
    <property type="entry name" value="TYROSINE-PROTEIN PHOSPHATASE"/>
    <property type="match status" value="1"/>
</dbReference>
<dbReference type="Pfam" id="PF13350">
    <property type="entry name" value="Y_phosphatase3"/>
    <property type="match status" value="1"/>
</dbReference>
<dbReference type="AlphaFoldDB" id="A0A7K1FQ19"/>
<evidence type="ECO:0000259" key="2">
    <source>
        <dbReference type="PROSITE" id="PS50056"/>
    </source>
</evidence>
<dbReference type="EMBL" id="WLYK01000008">
    <property type="protein sequence ID" value="MTD16160.1"/>
    <property type="molecule type" value="Genomic_DNA"/>
</dbReference>
<accession>A0A7K1FQ19</accession>
<protein>
    <recommendedName>
        <fullName evidence="2">Tyrosine specific protein phosphatases domain-containing protein</fullName>
    </recommendedName>
</protein>
<feature type="domain" description="Tyrosine specific protein phosphatases" evidence="2">
    <location>
        <begin position="114"/>
        <end position="152"/>
    </location>
</feature>
<dbReference type="PROSITE" id="PS00383">
    <property type="entry name" value="TYR_PHOSPHATASE_1"/>
    <property type="match status" value="1"/>
</dbReference>
<organism evidence="3 4">
    <name type="scientific">Nakamurella alba</name>
    <dbReference type="NCBI Taxonomy" id="2665158"/>
    <lineage>
        <taxon>Bacteria</taxon>
        <taxon>Bacillati</taxon>
        <taxon>Actinomycetota</taxon>
        <taxon>Actinomycetes</taxon>
        <taxon>Nakamurellales</taxon>
        <taxon>Nakamurellaceae</taxon>
        <taxon>Nakamurella</taxon>
    </lineage>
</organism>
<dbReference type="InterPro" id="IPR026893">
    <property type="entry name" value="Tyr/Ser_Pase_IphP-type"/>
</dbReference>
<evidence type="ECO:0000256" key="1">
    <source>
        <dbReference type="ARBA" id="ARBA00009580"/>
    </source>
</evidence>
<dbReference type="Gene3D" id="3.90.190.10">
    <property type="entry name" value="Protein tyrosine phosphatase superfamily"/>
    <property type="match status" value="1"/>
</dbReference>
<dbReference type="GO" id="GO:0004721">
    <property type="term" value="F:phosphoprotein phosphatase activity"/>
    <property type="evidence" value="ECO:0007669"/>
    <property type="project" value="InterPro"/>
</dbReference>
<evidence type="ECO:0000313" key="3">
    <source>
        <dbReference type="EMBL" id="MTD16160.1"/>
    </source>
</evidence>
<sequence>MALLNFRDVASVPGTTPLTAGRLFRSAQPFHLRPAEVDLVVDSGIRTIIDLRTPGEVVPPDWEPLDGRGVRVINVPLAQQVMAAGADLPGWGHLFRGEVSVEDYLGGFYVAIAEHAIAGLAEITDAVAAGEPVLLHCAAGKDRTGTAVALLLDLIGVPREAIVSDYLRTNDAADDILAQLSSTSHGAETVDPTVLPPGLHTAPEPAIRRLLAHLDQVGGGRAVLAQGSDAATLGRVAQVLTS</sequence>
<comment type="caution">
    <text evidence="3">The sequence shown here is derived from an EMBL/GenBank/DDBJ whole genome shotgun (WGS) entry which is preliminary data.</text>
</comment>
<gene>
    <name evidence="3" type="ORF">GIS00_19660</name>
</gene>
<evidence type="ECO:0000313" key="4">
    <source>
        <dbReference type="Proteomes" id="UP000460221"/>
    </source>
</evidence>
<dbReference type="InterPro" id="IPR000387">
    <property type="entry name" value="Tyr_Pase_dom"/>
</dbReference>
<name>A0A7K1FQ19_9ACTN</name>
<dbReference type="RefSeq" id="WP_154770116.1">
    <property type="nucleotide sequence ID" value="NZ_WLYK01000008.1"/>
</dbReference>
<dbReference type="PROSITE" id="PS50056">
    <property type="entry name" value="TYR_PHOSPHATASE_2"/>
    <property type="match status" value="1"/>
</dbReference>
<dbReference type="PANTHER" id="PTHR31126:SF1">
    <property type="entry name" value="TYROSINE SPECIFIC PROTEIN PHOSPHATASES DOMAIN-CONTAINING PROTEIN"/>
    <property type="match status" value="1"/>
</dbReference>
<proteinExistence type="inferred from homology"/>
<dbReference type="InterPro" id="IPR029021">
    <property type="entry name" value="Prot-tyrosine_phosphatase-like"/>
</dbReference>